<gene>
    <name evidence="7" type="ORF">DSM5745_02636</name>
</gene>
<evidence type="ECO:0000256" key="3">
    <source>
        <dbReference type="ARBA" id="ARBA00022806"/>
    </source>
</evidence>
<dbReference type="EMBL" id="PVWQ01000002">
    <property type="protein sequence ID" value="RDW90861.1"/>
    <property type="molecule type" value="Genomic_DNA"/>
</dbReference>
<keyword evidence="1" id="KW-0547">Nucleotide-binding</keyword>
<dbReference type="Proteomes" id="UP000256690">
    <property type="component" value="Unassembled WGS sequence"/>
</dbReference>
<dbReference type="AlphaFoldDB" id="A0A3D8SXG7"/>
<evidence type="ECO:0000313" key="8">
    <source>
        <dbReference type="Proteomes" id="UP000256690"/>
    </source>
</evidence>
<evidence type="ECO:0000256" key="4">
    <source>
        <dbReference type="ARBA" id="ARBA00022840"/>
    </source>
</evidence>
<evidence type="ECO:0000313" key="7">
    <source>
        <dbReference type="EMBL" id="RDW90861.1"/>
    </source>
</evidence>
<dbReference type="OrthoDB" id="4526869at2759"/>
<feature type="region of interest" description="Disordered" evidence="5">
    <location>
        <begin position="173"/>
        <end position="193"/>
    </location>
</feature>
<dbReference type="InterPro" id="IPR041679">
    <property type="entry name" value="DNA2/NAM7-like_C"/>
</dbReference>
<keyword evidence="2" id="KW-0378">Hydrolase</keyword>
<protein>
    <recommendedName>
        <fullName evidence="6">DNA2/NAM7 helicase-like C-terminal domain-containing protein</fullName>
    </recommendedName>
</protein>
<dbReference type="GO" id="GO:0005524">
    <property type="term" value="F:ATP binding"/>
    <property type="evidence" value="ECO:0007669"/>
    <property type="project" value="UniProtKB-KW"/>
</dbReference>
<dbReference type="PANTHER" id="PTHR43788">
    <property type="entry name" value="DNA2/NAM7 HELICASE FAMILY MEMBER"/>
    <property type="match status" value="1"/>
</dbReference>
<dbReference type="STRING" id="1810919.A0A3D8SXG7"/>
<evidence type="ECO:0000256" key="2">
    <source>
        <dbReference type="ARBA" id="ARBA00022801"/>
    </source>
</evidence>
<dbReference type="GO" id="GO:0016787">
    <property type="term" value="F:hydrolase activity"/>
    <property type="evidence" value="ECO:0007669"/>
    <property type="project" value="UniProtKB-KW"/>
</dbReference>
<proteinExistence type="predicted"/>
<feature type="domain" description="DNA2/NAM7 helicase-like C-terminal" evidence="6">
    <location>
        <begin position="244"/>
        <end position="365"/>
    </location>
</feature>
<dbReference type="Gene3D" id="3.40.50.300">
    <property type="entry name" value="P-loop containing nucleotide triphosphate hydrolases"/>
    <property type="match status" value="1"/>
</dbReference>
<keyword evidence="3" id="KW-0347">Helicase</keyword>
<comment type="caution">
    <text evidence="7">The sequence shown here is derived from an EMBL/GenBank/DDBJ whole genome shotgun (WGS) entry which is preliminary data.</text>
</comment>
<dbReference type="GO" id="GO:0043139">
    <property type="term" value="F:5'-3' DNA helicase activity"/>
    <property type="evidence" value="ECO:0007669"/>
    <property type="project" value="TreeGrafter"/>
</dbReference>
<dbReference type="InterPro" id="IPR027417">
    <property type="entry name" value="P-loop_NTPase"/>
</dbReference>
<dbReference type="InterPro" id="IPR050534">
    <property type="entry name" value="Coronavir_polyprotein_1ab"/>
</dbReference>
<organism evidence="7 8">
    <name type="scientific">Aspergillus mulundensis</name>
    <dbReference type="NCBI Taxonomy" id="1810919"/>
    <lineage>
        <taxon>Eukaryota</taxon>
        <taxon>Fungi</taxon>
        <taxon>Dikarya</taxon>
        <taxon>Ascomycota</taxon>
        <taxon>Pezizomycotina</taxon>
        <taxon>Eurotiomycetes</taxon>
        <taxon>Eurotiomycetidae</taxon>
        <taxon>Eurotiales</taxon>
        <taxon>Aspergillaceae</taxon>
        <taxon>Aspergillus</taxon>
        <taxon>Aspergillus subgen. Nidulantes</taxon>
    </lineage>
</organism>
<keyword evidence="4" id="KW-0067">ATP-binding</keyword>
<sequence>MDIYYLLHRRFPWLVDFPTLRLRRRKHVVFMPAWLLDWIRTSVHDMPWSQPSIRTTAIQSLSNSRQDPAYWACYPYYMKHARDGDRTFFRHIDVDVKTALDRGRGANATLSRAHYPWTTRMPTSVAPMALRTAFFRTDWAMSPCDRLYVQITHPHARHKQNTHGLQRLTTVKPKSNTTRDLKASQSQRLPRDSESLFHCPLRKPLSSPGRANSRPTPLSLDHKQLPPLVFSKLTESPFYGQLALSLLTRLQINSMIKGMFTEQHCMVEQLCSFVSNCFYKGQLRTVAAISPAVPAISNTIVLHHKATLHQARPLVFLDIAGAEDQHNTHDISVINPNSCTAVVALAKDLITNQINLLSPYGGQAQVSTVHDYQGKKNMLVVVDFTACSSLLFASDPHRSKDSTGQGGVMPILYDAICNSVLVYCTWLQEKQDGITEEDSISTTIDIARILWTRLNNKQRARARVKRLLPPLLYRLARQVLVDANGTEAGHNAMAQLLAYWVKIVRYDFDAI</sequence>
<dbReference type="GeneID" id="38113006"/>
<keyword evidence="8" id="KW-1185">Reference proteome</keyword>
<name>A0A3D8SXG7_9EURO</name>
<accession>A0A3D8SXG7</accession>
<evidence type="ECO:0000256" key="1">
    <source>
        <dbReference type="ARBA" id="ARBA00022741"/>
    </source>
</evidence>
<dbReference type="PANTHER" id="PTHR43788:SF8">
    <property type="entry name" value="DNA-BINDING PROTEIN SMUBP-2"/>
    <property type="match status" value="1"/>
</dbReference>
<dbReference type="Pfam" id="PF13087">
    <property type="entry name" value="AAA_12"/>
    <property type="match status" value="1"/>
</dbReference>
<dbReference type="RefSeq" id="XP_026607815.1">
    <property type="nucleotide sequence ID" value="XM_026744652.1"/>
</dbReference>
<evidence type="ECO:0000256" key="5">
    <source>
        <dbReference type="SAM" id="MobiDB-lite"/>
    </source>
</evidence>
<evidence type="ECO:0000259" key="6">
    <source>
        <dbReference type="Pfam" id="PF13087"/>
    </source>
</evidence>
<reference evidence="7 8" key="1">
    <citation type="journal article" date="2018" name="IMA Fungus">
        <title>IMA Genome-F 9: Draft genome sequence of Annulohypoxylon stygium, Aspergillus mulundensis, Berkeleyomyces basicola (syn. Thielaviopsis basicola), Ceratocystis smalleyi, two Cercospora beticola strains, Coleophoma cylindrospora, Fusarium fracticaudum, Phialophora cf. hyalina, and Morchella septimelata.</title>
        <authorList>
            <person name="Wingfield B.D."/>
            <person name="Bills G.F."/>
            <person name="Dong Y."/>
            <person name="Huang W."/>
            <person name="Nel W.J."/>
            <person name="Swalarsk-Parry B.S."/>
            <person name="Vaghefi N."/>
            <person name="Wilken P.M."/>
            <person name="An Z."/>
            <person name="de Beer Z.W."/>
            <person name="De Vos L."/>
            <person name="Chen L."/>
            <person name="Duong T.A."/>
            <person name="Gao Y."/>
            <person name="Hammerbacher A."/>
            <person name="Kikkert J.R."/>
            <person name="Li Y."/>
            <person name="Li H."/>
            <person name="Li K."/>
            <person name="Li Q."/>
            <person name="Liu X."/>
            <person name="Ma X."/>
            <person name="Naidoo K."/>
            <person name="Pethybridge S.J."/>
            <person name="Sun J."/>
            <person name="Steenkamp E.T."/>
            <person name="van der Nest M.A."/>
            <person name="van Wyk S."/>
            <person name="Wingfield M.J."/>
            <person name="Xiong C."/>
            <person name="Yue Q."/>
            <person name="Zhang X."/>
        </authorList>
    </citation>
    <scope>NUCLEOTIDE SEQUENCE [LARGE SCALE GENOMIC DNA]</scope>
    <source>
        <strain evidence="7 8">DSM 5745</strain>
    </source>
</reference>